<protein>
    <submittedName>
        <fullName evidence="2">Uncharacterized protein</fullName>
    </submittedName>
</protein>
<evidence type="ECO:0000313" key="2">
    <source>
        <dbReference type="EMBL" id="KXS21051.1"/>
    </source>
</evidence>
<evidence type="ECO:0000313" key="3">
    <source>
        <dbReference type="Proteomes" id="UP000070544"/>
    </source>
</evidence>
<feature type="compositionally biased region" description="Low complexity" evidence="1">
    <location>
        <begin position="238"/>
        <end position="248"/>
    </location>
</feature>
<dbReference type="EMBL" id="KQ965734">
    <property type="protein sequence ID" value="KXS21051.1"/>
    <property type="molecule type" value="Genomic_DNA"/>
</dbReference>
<feature type="compositionally biased region" description="Polar residues" evidence="1">
    <location>
        <begin position="249"/>
        <end position="276"/>
    </location>
</feature>
<organism evidence="2 3">
    <name type="scientific">Gonapodya prolifera (strain JEL478)</name>
    <name type="common">Monoblepharis prolifera</name>
    <dbReference type="NCBI Taxonomy" id="1344416"/>
    <lineage>
        <taxon>Eukaryota</taxon>
        <taxon>Fungi</taxon>
        <taxon>Fungi incertae sedis</taxon>
        <taxon>Chytridiomycota</taxon>
        <taxon>Chytridiomycota incertae sedis</taxon>
        <taxon>Monoblepharidomycetes</taxon>
        <taxon>Monoblepharidales</taxon>
        <taxon>Gonapodyaceae</taxon>
        <taxon>Gonapodya</taxon>
    </lineage>
</organism>
<feature type="region of interest" description="Disordered" evidence="1">
    <location>
        <begin position="237"/>
        <end position="284"/>
    </location>
</feature>
<dbReference type="Proteomes" id="UP000070544">
    <property type="component" value="Unassembled WGS sequence"/>
</dbReference>
<evidence type="ECO:0000256" key="1">
    <source>
        <dbReference type="SAM" id="MobiDB-lite"/>
    </source>
</evidence>
<dbReference type="AlphaFoldDB" id="A0A139AWC9"/>
<reference evidence="2 3" key="1">
    <citation type="journal article" date="2015" name="Genome Biol. Evol.">
        <title>Phylogenomic analyses indicate that early fungi evolved digesting cell walls of algal ancestors of land plants.</title>
        <authorList>
            <person name="Chang Y."/>
            <person name="Wang S."/>
            <person name="Sekimoto S."/>
            <person name="Aerts A.L."/>
            <person name="Choi C."/>
            <person name="Clum A."/>
            <person name="LaButti K.M."/>
            <person name="Lindquist E.A."/>
            <person name="Yee Ngan C."/>
            <person name="Ohm R.A."/>
            <person name="Salamov A.A."/>
            <person name="Grigoriev I.V."/>
            <person name="Spatafora J.W."/>
            <person name="Berbee M.L."/>
        </authorList>
    </citation>
    <scope>NUCLEOTIDE SEQUENCE [LARGE SCALE GENOMIC DNA]</scope>
    <source>
        <strain evidence="2 3">JEL478</strain>
    </source>
</reference>
<sequence length="396" mass="43190">MEFDMADWIVGDPPTTELNVALTPMEDWCQMYLNNEAAPPTAQGLVHEGSSSGSATAQQPHKLVATHTFQDPLRNAASQQLPGLRGTQALQLQIQQQFQQPSAAQTFQNQGSYTVGIGPFTHVGAVTTGSLPPHFFHQRANVVQNQAIQLGAIEFCTEFRNIAPTNMIVDMPFNTVAPVAEPPTTLVQSMCTPQETDDFLRNHVLVPTEEGPRFKDRRTAEAFLSYNIAAQITAPNLSRSASGSSANSQHLTADLTSPSERADSSSGGSTPPNITESPGALSGVFEKHQDDGRLTEISGNFRGCPVCLGAGGRTPGAKGNWSLTNLPCIPVSERDEYRVKFLCNKEWDVLECRVKVQGRINKTKLYMCKVCQFRDGVHIFVCSGRNIKKHEHSLRG</sequence>
<name>A0A139AWC9_GONPJ</name>
<gene>
    <name evidence="2" type="ORF">M427DRAFT_142675</name>
</gene>
<keyword evidence="3" id="KW-1185">Reference proteome</keyword>
<proteinExistence type="predicted"/>
<accession>A0A139AWC9</accession>